<keyword evidence="2" id="KW-1185">Reference proteome</keyword>
<dbReference type="InParanoid" id="A0A0D0D5I6"/>
<dbReference type="Proteomes" id="UP000054538">
    <property type="component" value="Unassembled WGS sequence"/>
</dbReference>
<protein>
    <submittedName>
        <fullName evidence="1">Uncharacterized protein</fullName>
    </submittedName>
</protein>
<sequence>MRSGDGVLRRAHPIVACYIGDYPEQLLVTGVKTGECPGCDIPCGELGSHGVGAAIKFRDLGNILDALSLVDGDPLGFTKACANVGIKPIYRPFWDDLPYCNIYRAMTPDILHQLYQGLIKHLIAWIKLAWCITSKTYLGIRSNFELPKLHSLRHYIYMIERFGTTDNYSTQYTERLHIDLTKDAYRATNHKDEYIQMTAWLERKEKILFHEKFVRWRLGDTDSENENKQPEQSPHDTSYIRQYKTAKHPSAKAVTLQTLETMYGATYLRAALARFTVKLTRPELSTRQQEDAAQDINLPRTLPTFHKIRFNS</sequence>
<dbReference type="OrthoDB" id="2418900at2759"/>
<dbReference type="AlphaFoldDB" id="A0A0D0D5I6"/>
<dbReference type="InterPro" id="IPR041078">
    <property type="entry name" value="Plavaka"/>
</dbReference>
<feature type="non-terminal residue" evidence="1">
    <location>
        <position position="1"/>
    </location>
</feature>
<name>A0A0D0D5I6_9AGAM</name>
<dbReference type="Pfam" id="PF18759">
    <property type="entry name" value="Plavaka"/>
    <property type="match status" value="1"/>
</dbReference>
<reference evidence="1 2" key="1">
    <citation type="submission" date="2014-04" db="EMBL/GenBank/DDBJ databases">
        <authorList>
            <consortium name="DOE Joint Genome Institute"/>
            <person name="Kuo A."/>
            <person name="Kohler A."/>
            <person name="Jargeat P."/>
            <person name="Nagy L.G."/>
            <person name="Floudas D."/>
            <person name="Copeland A."/>
            <person name="Barry K.W."/>
            <person name="Cichocki N."/>
            <person name="Veneault-Fourrey C."/>
            <person name="LaButti K."/>
            <person name="Lindquist E.A."/>
            <person name="Lipzen A."/>
            <person name="Lundell T."/>
            <person name="Morin E."/>
            <person name="Murat C."/>
            <person name="Sun H."/>
            <person name="Tunlid A."/>
            <person name="Henrissat B."/>
            <person name="Grigoriev I.V."/>
            <person name="Hibbett D.S."/>
            <person name="Martin F."/>
            <person name="Nordberg H.P."/>
            <person name="Cantor M.N."/>
            <person name="Hua S.X."/>
        </authorList>
    </citation>
    <scope>NUCLEOTIDE SEQUENCE [LARGE SCALE GENOMIC DNA]</scope>
    <source>
        <strain evidence="1 2">Ve08.2h10</strain>
    </source>
</reference>
<organism evidence="1 2">
    <name type="scientific">Paxillus rubicundulus Ve08.2h10</name>
    <dbReference type="NCBI Taxonomy" id="930991"/>
    <lineage>
        <taxon>Eukaryota</taxon>
        <taxon>Fungi</taxon>
        <taxon>Dikarya</taxon>
        <taxon>Basidiomycota</taxon>
        <taxon>Agaricomycotina</taxon>
        <taxon>Agaricomycetes</taxon>
        <taxon>Agaricomycetidae</taxon>
        <taxon>Boletales</taxon>
        <taxon>Paxilineae</taxon>
        <taxon>Paxillaceae</taxon>
        <taxon>Paxillus</taxon>
    </lineage>
</organism>
<evidence type="ECO:0000313" key="2">
    <source>
        <dbReference type="Proteomes" id="UP000054538"/>
    </source>
</evidence>
<gene>
    <name evidence="1" type="ORF">PAXRUDRAFT_799979</name>
</gene>
<accession>A0A0D0D5I6</accession>
<reference evidence="2" key="2">
    <citation type="submission" date="2015-01" db="EMBL/GenBank/DDBJ databases">
        <title>Evolutionary Origins and Diversification of the Mycorrhizal Mutualists.</title>
        <authorList>
            <consortium name="DOE Joint Genome Institute"/>
            <consortium name="Mycorrhizal Genomics Consortium"/>
            <person name="Kohler A."/>
            <person name="Kuo A."/>
            <person name="Nagy L.G."/>
            <person name="Floudas D."/>
            <person name="Copeland A."/>
            <person name="Barry K.W."/>
            <person name="Cichocki N."/>
            <person name="Veneault-Fourrey C."/>
            <person name="LaButti K."/>
            <person name="Lindquist E.A."/>
            <person name="Lipzen A."/>
            <person name="Lundell T."/>
            <person name="Morin E."/>
            <person name="Murat C."/>
            <person name="Riley R."/>
            <person name="Ohm R."/>
            <person name="Sun H."/>
            <person name="Tunlid A."/>
            <person name="Henrissat B."/>
            <person name="Grigoriev I.V."/>
            <person name="Hibbett D.S."/>
            <person name="Martin F."/>
        </authorList>
    </citation>
    <scope>NUCLEOTIDE SEQUENCE [LARGE SCALE GENOMIC DNA]</scope>
    <source>
        <strain evidence="2">Ve08.2h10</strain>
    </source>
</reference>
<evidence type="ECO:0000313" key="1">
    <source>
        <dbReference type="EMBL" id="KIK72125.1"/>
    </source>
</evidence>
<feature type="non-terminal residue" evidence="1">
    <location>
        <position position="312"/>
    </location>
</feature>
<proteinExistence type="predicted"/>
<dbReference type="HOGENOM" id="CLU_892984_0_0_1"/>
<dbReference type="EMBL" id="KN831205">
    <property type="protein sequence ID" value="KIK72125.1"/>
    <property type="molecule type" value="Genomic_DNA"/>
</dbReference>